<protein>
    <submittedName>
        <fullName evidence="4">(salmon louse) hypothetical protein</fullName>
    </submittedName>
</protein>
<evidence type="ECO:0000313" key="4">
    <source>
        <dbReference type="EMBL" id="CAF2745143.1"/>
    </source>
</evidence>
<keyword evidence="2" id="KW-0732">Signal</keyword>
<dbReference type="GO" id="GO:0005576">
    <property type="term" value="C:extracellular region"/>
    <property type="evidence" value="ECO:0007669"/>
    <property type="project" value="InterPro"/>
</dbReference>
<proteinExistence type="predicted"/>
<sequence length="127" mass="14205">MVSSEKPSADLFPQIEEHATLRALNKLCPQNYESGKQMDQMERIHSFKGYSEEGRVKRGGKMVLCGHNLFNARRVACSSIRGKRSVDGFSEETMGMNDLCSNMRKRAGLTDQCCAQPCSFTTLLSFS</sequence>
<evidence type="ECO:0000259" key="3">
    <source>
        <dbReference type="SMART" id="SM00078"/>
    </source>
</evidence>
<evidence type="ECO:0000256" key="1">
    <source>
        <dbReference type="ARBA" id="ARBA00022685"/>
    </source>
</evidence>
<keyword evidence="1" id="KW-0165">Cleavage on pair of basic residues</keyword>
<feature type="domain" description="Insulin-like" evidence="3">
    <location>
        <begin position="62"/>
        <end position="127"/>
    </location>
</feature>
<evidence type="ECO:0000256" key="2">
    <source>
        <dbReference type="ARBA" id="ARBA00022729"/>
    </source>
</evidence>
<dbReference type="EMBL" id="CAJNVT010000091">
    <property type="protein sequence ID" value="CAF2745143.1"/>
    <property type="molecule type" value="Genomic_DNA"/>
</dbReference>
<dbReference type="InterPro" id="IPR016179">
    <property type="entry name" value="Insulin-like"/>
</dbReference>
<keyword evidence="5" id="KW-1185">Reference proteome</keyword>
<dbReference type="Proteomes" id="UP000675881">
    <property type="component" value="Unassembled WGS sequence"/>
</dbReference>
<dbReference type="SMART" id="SM00078">
    <property type="entry name" value="IlGF"/>
    <property type="match status" value="1"/>
</dbReference>
<name>A0A817FCU4_LEPSM</name>
<dbReference type="InterPro" id="IPR036438">
    <property type="entry name" value="Insulin-like_sf"/>
</dbReference>
<dbReference type="Gene3D" id="1.10.100.10">
    <property type="entry name" value="Insulin-like"/>
    <property type="match status" value="1"/>
</dbReference>
<gene>
    <name evidence="4" type="ORF">LSAA_244</name>
</gene>
<accession>A0A817FCU4</accession>
<organism evidence="4 5">
    <name type="scientific">Lepeophtheirus salmonis</name>
    <name type="common">Salmon louse</name>
    <name type="synonym">Caligus salmonis</name>
    <dbReference type="NCBI Taxonomy" id="72036"/>
    <lineage>
        <taxon>Eukaryota</taxon>
        <taxon>Metazoa</taxon>
        <taxon>Ecdysozoa</taxon>
        <taxon>Arthropoda</taxon>
        <taxon>Crustacea</taxon>
        <taxon>Multicrustacea</taxon>
        <taxon>Hexanauplia</taxon>
        <taxon>Copepoda</taxon>
        <taxon>Siphonostomatoida</taxon>
        <taxon>Caligidae</taxon>
        <taxon>Lepeophtheirus</taxon>
    </lineage>
</organism>
<evidence type="ECO:0000313" key="5">
    <source>
        <dbReference type="Proteomes" id="UP000675881"/>
    </source>
</evidence>
<dbReference type="GO" id="GO:0005179">
    <property type="term" value="F:hormone activity"/>
    <property type="evidence" value="ECO:0007669"/>
    <property type="project" value="InterPro"/>
</dbReference>
<dbReference type="SUPFAM" id="SSF56994">
    <property type="entry name" value="Insulin-like"/>
    <property type="match status" value="1"/>
</dbReference>
<reference evidence="4" key="1">
    <citation type="submission" date="2021-02" db="EMBL/GenBank/DDBJ databases">
        <authorList>
            <person name="Bekaert M."/>
        </authorList>
    </citation>
    <scope>NUCLEOTIDE SEQUENCE</scope>
    <source>
        <strain evidence="4">IoA-00</strain>
    </source>
</reference>
<dbReference type="AlphaFoldDB" id="A0A817FCU4"/>
<comment type="caution">
    <text evidence="4">The sequence shown here is derived from an EMBL/GenBank/DDBJ whole genome shotgun (WGS) entry which is preliminary data.</text>
</comment>